<dbReference type="RefSeq" id="WP_049512708.1">
    <property type="nucleotide sequence ID" value="NZ_KQ970286.1"/>
</dbReference>
<sequence>MAIMNQLDALSAKEGTVFFTINDKQYELAELISLEAKVEYTKADVTPLNSRMKGGKIVGAEGTGSLKMYYHRPELKTMALNYVKQGILPRIDIKCTNEDRTSRAGRYTIVLKGVLFKESLIFKLDGSADEVIDEETDFTFQDFDILSEFQEITY</sequence>
<reference evidence="1 2" key="1">
    <citation type="submission" date="2016-01" db="EMBL/GenBank/DDBJ databases">
        <title>Highly variable Streptococcus oralis are common among viridans streptococci isolated from primates.</title>
        <authorList>
            <person name="Denapaite D."/>
            <person name="Rieger M."/>
            <person name="Koendgen S."/>
            <person name="Brueckner R."/>
            <person name="Ochigava I."/>
            <person name="Kappeler P."/>
            <person name="Maetz-Rensing K."/>
            <person name="Leendertz F."/>
            <person name="Hakenbeck R."/>
        </authorList>
    </citation>
    <scope>NUCLEOTIDE SEQUENCE [LARGE SCALE GENOMIC DNA]</scope>
    <source>
        <strain evidence="1 2">DD26</strain>
    </source>
</reference>
<dbReference type="Pfam" id="PF09393">
    <property type="entry name" value="DUF2001"/>
    <property type="match status" value="1"/>
</dbReference>
<evidence type="ECO:0000313" key="2">
    <source>
        <dbReference type="Proteomes" id="UP000070458"/>
    </source>
</evidence>
<dbReference type="EMBL" id="LQOD01000137">
    <property type="protein sequence ID" value="KXT93792.1"/>
    <property type="molecule type" value="Genomic_DNA"/>
</dbReference>
<gene>
    <name evidence="1" type="ORF">SMIDD26_00720</name>
</gene>
<dbReference type="InterPro" id="IPR038628">
    <property type="entry name" value="XkdM-like_sf"/>
</dbReference>
<dbReference type="SUPFAM" id="SSF69279">
    <property type="entry name" value="Phage tail proteins"/>
    <property type="match status" value="1"/>
</dbReference>
<dbReference type="OrthoDB" id="1697482at2"/>
<accession>A0A139PV00</accession>
<proteinExistence type="predicted"/>
<dbReference type="PATRIC" id="fig|28037.233.peg.814"/>
<dbReference type="AlphaFoldDB" id="A0A139PV00"/>
<dbReference type="Gene3D" id="2.30.110.40">
    <property type="entry name" value="Phage tail tube protein"/>
    <property type="match status" value="1"/>
</dbReference>
<protein>
    <submittedName>
        <fullName evidence="1">Phage-like element PBSX protein xkdM</fullName>
    </submittedName>
</protein>
<dbReference type="InterPro" id="IPR018989">
    <property type="entry name" value="DUF2001"/>
</dbReference>
<comment type="caution">
    <text evidence="1">The sequence shown here is derived from an EMBL/GenBank/DDBJ whole genome shotgun (WGS) entry which is preliminary data.</text>
</comment>
<organism evidence="1 2">
    <name type="scientific">Streptococcus mitis</name>
    <dbReference type="NCBI Taxonomy" id="28037"/>
    <lineage>
        <taxon>Bacteria</taxon>
        <taxon>Bacillati</taxon>
        <taxon>Bacillota</taxon>
        <taxon>Bacilli</taxon>
        <taxon>Lactobacillales</taxon>
        <taxon>Streptococcaceae</taxon>
        <taxon>Streptococcus</taxon>
        <taxon>Streptococcus mitis group</taxon>
    </lineage>
</organism>
<name>A0A139PV00_STRMT</name>
<evidence type="ECO:0000313" key="1">
    <source>
        <dbReference type="EMBL" id="KXT93792.1"/>
    </source>
</evidence>
<dbReference type="Proteomes" id="UP000070458">
    <property type="component" value="Unassembled WGS sequence"/>
</dbReference>